<protein>
    <submittedName>
        <fullName evidence="4">Sensor histidine kinase RcsC</fullName>
    </submittedName>
</protein>
<reference evidence="4" key="2">
    <citation type="submission" date="2021-08" db="EMBL/GenBank/DDBJ databases">
        <authorList>
            <person name="Tani A."/>
            <person name="Ola A."/>
            <person name="Ogura Y."/>
            <person name="Katsura K."/>
            <person name="Hayashi T."/>
        </authorList>
    </citation>
    <scope>NUCLEOTIDE SEQUENCE</scope>
    <source>
        <strain evidence="4">NBRC 15689</strain>
    </source>
</reference>
<keyword evidence="4" id="KW-0418">Kinase</keyword>
<keyword evidence="1 2" id="KW-0597">Phosphoprotein</keyword>
<dbReference type="Proteomes" id="UP001055156">
    <property type="component" value="Unassembled WGS sequence"/>
</dbReference>
<gene>
    <name evidence="4" type="primary">rcsC_18</name>
    <name evidence="4" type="ORF">LKMONMHP_3800</name>
</gene>
<dbReference type="PANTHER" id="PTHR44591">
    <property type="entry name" value="STRESS RESPONSE REGULATOR PROTEIN 1"/>
    <property type="match status" value="1"/>
</dbReference>
<dbReference type="RefSeq" id="WP_238312965.1">
    <property type="nucleotide sequence ID" value="NZ_BPQV01000012.1"/>
</dbReference>
<evidence type="ECO:0000256" key="2">
    <source>
        <dbReference type="PROSITE-ProRule" id="PRU00169"/>
    </source>
</evidence>
<accession>A0ABQ4TDD9</accession>
<dbReference type="InterPro" id="IPR001789">
    <property type="entry name" value="Sig_transdc_resp-reg_receiver"/>
</dbReference>
<comment type="caution">
    <text evidence="4">The sequence shown here is derived from an EMBL/GenBank/DDBJ whole genome shotgun (WGS) entry which is preliminary data.</text>
</comment>
<dbReference type="PANTHER" id="PTHR44591:SF21">
    <property type="entry name" value="TWO-COMPONENT RESPONSE REGULATOR"/>
    <property type="match status" value="1"/>
</dbReference>
<evidence type="ECO:0000313" key="4">
    <source>
        <dbReference type="EMBL" id="GJE28925.1"/>
    </source>
</evidence>
<dbReference type="Pfam" id="PF00072">
    <property type="entry name" value="Response_reg"/>
    <property type="match status" value="1"/>
</dbReference>
<sequence>MERSLSVTRKPRVLIVEDADLLLEVTIAAFGDAGYETVSASDGEQALALLNGPTTIDLLLTDIRLPGSIDGWDIAERAREARPSLPVIYVTGYDNKAPRPVENSLLFLKPCRSMKLLDGARSLGVGNGWEGLS</sequence>
<evidence type="ECO:0000313" key="5">
    <source>
        <dbReference type="Proteomes" id="UP001055156"/>
    </source>
</evidence>
<dbReference type="SUPFAM" id="SSF52172">
    <property type="entry name" value="CheY-like"/>
    <property type="match status" value="1"/>
</dbReference>
<proteinExistence type="predicted"/>
<evidence type="ECO:0000256" key="1">
    <source>
        <dbReference type="ARBA" id="ARBA00022553"/>
    </source>
</evidence>
<dbReference type="EMBL" id="BPQV01000012">
    <property type="protein sequence ID" value="GJE28925.1"/>
    <property type="molecule type" value="Genomic_DNA"/>
</dbReference>
<feature type="modified residue" description="4-aspartylphosphate" evidence="2">
    <location>
        <position position="62"/>
    </location>
</feature>
<dbReference type="PROSITE" id="PS50110">
    <property type="entry name" value="RESPONSE_REGULATORY"/>
    <property type="match status" value="1"/>
</dbReference>
<dbReference type="GO" id="GO:0016301">
    <property type="term" value="F:kinase activity"/>
    <property type="evidence" value="ECO:0007669"/>
    <property type="project" value="UniProtKB-KW"/>
</dbReference>
<keyword evidence="4" id="KW-0808">Transferase</keyword>
<organism evidence="4 5">
    <name type="scientific">Methylobacterium organophilum</name>
    <dbReference type="NCBI Taxonomy" id="410"/>
    <lineage>
        <taxon>Bacteria</taxon>
        <taxon>Pseudomonadati</taxon>
        <taxon>Pseudomonadota</taxon>
        <taxon>Alphaproteobacteria</taxon>
        <taxon>Hyphomicrobiales</taxon>
        <taxon>Methylobacteriaceae</taxon>
        <taxon>Methylobacterium</taxon>
    </lineage>
</organism>
<keyword evidence="5" id="KW-1185">Reference proteome</keyword>
<dbReference type="InterPro" id="IPR050595">
    <property type="entry name" value="Bact_response_regulator"/>
</dbReference>
<reference evidence="4" key="1">
    <citation type="journal article" date="2021" name="Front. Microbiol.">
        <title>Comprehensive Comparative Genomics and Phenotyping of Methylobacterium Species.</title>
        <authorList>
            <person name="Alessa O."/>
            <person name="Ogura Y."/>
            <person name="Fujitani Y."/>
            <person name="Takami H."/>
            <person name="Hayashi T."/>
            <person name="Sahin N."/>
            <person name="Tani A."/>
        </authorList>
    </citation>
    <scope>NUCLEOTIDE SEQUENCE</scope>
    <source>
        <strain evidence="4">NBRC 15689</strain>
    </source>
</reference>
<name>A0ABQ4TDD9_METOR</name>
<dbReference type="InterPro" id="IPR011006">
    <property type="entry name" value="CheY-like_superfamily"/>
</dbReference>
<dbReference type="Gene3D" id="3.40.50.2300">
    <property type="match status" value="1"/>
</dbReference>
<evidence type="ECO:0000259" key="3">
    <source>
        <dbReference type="PROSITE" id="PS50110"/>
    </source>
</evidence>
<dbReference type="SMART" id="SM00448">
    <property type="entry name" value="REC"/>
    <property type="match status" value="1"/>
</dbReference>
<feature type="domain" description="Response regulatory" evidence="3">
    <location>
        <begin position="12"/>
        <end position="124"/>
    </location>
</feature>